<dbReference type="EMBL" id="CP010904">
    <property type="protein sequence ID" value="AKJ63988.1"/>
    <property type="molecule type" value="Genomic_DNA"/>
</dbReference>
<comment type="subcellular location">
    <subcellularLocation>
        <location evidence="2">Cell membrane</location>
        <topology evidence="2">Lipid-anchor</topology>
    </subcellularLocation>
</comment>
<keyword evidence="4" id="KW-1185">Reference proteome</keyword>
<dbReference type="InterPro" id="IPR010131">
    <property type="entry name" value="MdtP/NodT-like"/>
</dbReference>
<reference evidence="3 4" key="2">
    <citation type="journal article" date="2016" name="ISME J.">
        <title>Characterization of the first cultured representative of Verrucomicrobia subdivision 5 indicates the proposal of a novel phylum.</title>
        <authorList>
            <person name="Spring S."/>
            <person name="Bunk B."/>
            <person name="Sproer C."/>
            <person name="Schumann P."/>
            <person name="Rohde M."/>
            <person name="Tindall B.J."/>
            <person name="Klenk H.P."/>
        </authorList>
    </citation>
    <scope>NUCLEOTIDE SEQUENCE [LARGE SCALE GENOMIC DNA]</scope>
    <source>
        <strain evidence="3 4">L21-Fru-AB</strain>
    </source>
</reference>
<dbReference type="RefSeq" id="WP_052881358.1">
    <property type="nucleotide sequence ID" value="NZ_CP010904.1"/>
</dbReference>
<dbReference type="KEGG" id="vbl:L21SP4_00720"/>
<dbReference type="PROSITE" id="PS51257">
    <property type="entry name" value="PROKAR_LIPOPROTEIN"/>
    <property type="match status" value="1"/>
</dbReference>
<evidence type="ECO:0000256" key="2">
    <source>
        <dbReference type="RuleBase" id="RU362097"/>
    </source>
</evidence>
<reference evidence="4" key="1">
    <citation type="submission" date="2015-02" db="EMBL/GenBank/DDBJ databases">
        <title>Description and complete genome sequence of the first cultured representative of the subdivision 5 of the Verrucomicrobia phylum.</title>
        <authorList>
            <person name="Spring S."/>
            <person name="Bunk B."/>
            <person name="Sproer C."/>
            <person name="Klenk H.-P."/>
        </authorList>
    </citation>
    <scope>NUCLEOTIDE SEQUENCE [LARGE SCALE GENOMIC DNA]</scope>
    <source>
        <strain evidence="4">L21-Fru-AB</strain>
    </source>
</reference>
<dbReference type="OrthoDB" id="9770517at2"/>
<sequence>MIRIPVSALILVLFSAGCVLNRPEIPDEPAPALPERYAEGHAVRHAPDRWWTAFDSPELDRLIARTLEGNYDLEQALARIDQARALARRSRSGLFPSLDVESAASVSRTRVDDGRTVARDSNNAYGLDLVSLWELDLWGRVRAQTRARELDRDAAVEAGHDLALSLTAETAVRWLNLIHHNRRIERVRAQIEANRQSLELLEHRFGQGTGTALDVLQQRELLAATRALLPPLESRRDTLRHELAVLLGRAPGTAEIEISTPSLPEPGPVPDAGIPCTLLDRRPDIRQARYRLEAAGWDVGAARADRLPRISLTAAQRYGDPNGLDLLLDNWSQSLAAGLTAPLFDAGRRRAEVERARAAAREALAAYRSTVLTAVREVSDALVRETNQSETVHRLSTQLEQSRATLEESRFRYRKGQADYLTVLSALTRTQELERRLIRARFERLSFRIELYRALGGDWMKTATLGRNRS</sequence>
<comment type="similarity">
    <text evidence="1 2">Belongs to the outer membrane factor (OMF) (TC 1.B.17) family.</text>
</comment>
<dbReference type="Gene3D" id="1.20.1600.10">
    <property type="entry name" value="Outer membrane efflux proteins (OEP)"/>
    <property type="match status" value="1"/>
</dbReference>
<gene>
    <name evidence="3" type="primary">ttgI</name>
    <name evidence="3" type="ORF">L21SP4_00720</name>
</gene>
<dbReference type="InterPro" id="IPR003423">
    <property type="entry name" value="OMP_efflux"/>
</dbReference>
<keyword evidence="2" id="KW-0449">Lipoprotein</keyword>
<evidence type="ECO:0000313" key="4">
    <source>
        <dbReference type="Proteomes" id="UP000035268"/>
    </source>
</evidence>
<dbReference type="STRING" id="1307763.L21SP4_00720"/>
<organism evidence="3 4">
    <name type="scientific">Kiritimatiella glycovorans</name>
    <dbReference type="NCBI Taxonomy" id="1307763"/>
    <lineage>
        <taxon>Bacteria</taxon>
        <taxon>Pseudomonadati</taxon>
        <taxon>Kiritimatiellota</taxon>
        <taxon>Kiritimatiellia</taxon>
        <taxon>Kiritimatiellales</taxon>
        <taxon>Kiritimatiellaceae</taxon>
        <taxon>Kiritimatiella</taxon>
    </lineage>
</organism>
<keyword evidence="2" id="KW-1134">Transmembrane beta strand</keyword>
<accession>A0A0G3ECG3</accession>
<evidence type="ECO:0000256" key="1">
    <source>
        <dbReference type="ARBA" id="ARBA00007613"/>
    </source>
</evidence>
<dbReference type="Gene3D" id="2.20.200.10">
    <property type="entry name" value="Outer membrane efflux proteins (OEP)"/>
    <property type="match status" value="1"/>
</dbReference>
<evidence type="ECO:0000313" key="3">
    <source>
        <dbReference type="EMBL" id="AKJ63988.1"/>
    </source>
</evidence>
<dbReference type="SUPFAM" id="SSF56954">
    <property type="entry name" value="Outer membrane efflux proteins (OEP)"/>
    <property type="match status" value="1"/>
</dbReference>
<keyword evidence="2" id="KW-0564">Palmitate</keyword>
<dbReference type="PANTHER" id="PTHR30203:SF33">
    <property type="entry name" value="BLR4455 PROTEIN"/>
    <property type="match status" value="1"/>
</dbReference>
<keyword evidence="2" id="KW-0812">Transmembrane</keyword>
<keyword evidence="2" id="KW-0472">Membrane</keyword>
<dbReference type="PANTHER" id="PTHR30203">
    <property type="entry name" value="OUTER MEMBRANE CATION EFFLUX PROTEIN"/>
    <property type="match status" value="1"/>
</dbReference>
<dbReference type="Pfam" id="PF02321">
    <property type="entry name" value="OEP"/>
    <property type="match status" value="2"/>
</dbReference>
<protein>
    <submittedName>
        <fullName evidence="3">Toluene efflux pump outer membrane protein TtgI</fullName>
    </submittedName>
</protein>
<dbReference type="Proteomes" id="UP000035268">
    <property type="component" value="Chromosome"/>
</dbReference>
<dbReference type="NCBIfam" id="TIGR01845">
    <property type="entry name" value="outer_NodT"/>
    <property type="match status" value="1"/>
</dbReference>
<dbReference type="GO" id="GO:0005886">
    <property type="term" value="C:plasma membrane"/>
    <property type="evidence" value="ECO:0007669"/>
    <property type="project" value="UniProtKB-SubCell"/>
</dbReference>
<dbReference type="AlphaFoldDB" id="A0A0G3ECG3"/>
<dbReference type="GO" id="GO:0015562">
    <property type="term" value="F:efflux transmembrane transporter activity"/>
    <property type="evidence" value="ECO:0007669"/>
    <property type="project" value="InterPro"/>
</dbReference>
<proteinExistence type="inferred from homology"/>
<name>A0A0G3ECG3_9BACT</name>